<protein>
    <submittedName>
        <fullName evidence="2">BON domain-containing protein</fullName>
    </submittedName>
</protein>
<reference evidence="2" key="1">
    <citation type="submission" date="2022-06" db="EMBL/GenBank/DDBJ databases">
        <title>Physiological and biochemical characterization and genomic elucidation of a strain of the genus Ensifer adhaerens M8 that combines arsenic oxidation and chromium reduction.</title>
        <authorList>
            <person name="Li X."/>
            <person name="Yu c."/>
        </authorList>
    </citation>
    <scope>NUCLEOTIDE SEQUENCE</scope>
    <source>
        <strain evidence="2">M8</strain>
    </source>
</reference>
<dbReference type="Gene3D" id="3.30.1340.30">
    <property type="match status" value="1"/>
</dbReference>
<dbReference type="OrthoDB" id="8278243at2"/>
<evidence type="ECO:0000259" key="1">
    <source>
        <dbReference type="PROSITE" id="PS50914"/>
    </source>
</evidence>
<sequence length="90" mass="9791">MIFKKRTFYGDEPERQVADHPAELERRVAHLLAVTPGLDAADVTVTAKGNTIVLAGFVATEGEVFRAEEAAKQVQGVAEVINRIETVTAR</sequence>
<accession>A0A9Q8YAY1</accession>
<name>A0A9Q8YAY1_ENSAD</name>
<dbReference type="Pfam" id="PF04972">
    <property type="entry name" value="BON"/>
    <property type="match status" value="1"/>
</dbReference>
<evidence type="ECO:0000313" key="3">
    <source>
        <dbReference type="Proteomes" id="UP001055460"/>
    </source>
</evidence>
<proteinExistence type="predicted"/>
<dbReference type="EMBL" id="CP098807">
    <property type="protein sequence ID" value="USJ24936.1"/>
    <property type="molecule type" value="Genomic_DNA"/>
</dbReference>
<feature type="domain" description="BON" evidence="1">
    <location>
        <begin position="20"/>
        <end position="88"/>
    </location>
</feature>
<gene>
    <name evidence="2" type="ORF">NE863_08215</name>
</gene>
<dbReference type="AlphaFoldDB" id="A0A9Q8YAY1"/>
<dbReference type="PROSITE" id="PS50914">
    <property type="entry name" value="BON"/>
    <property type="match status" value="1"/>
</dbReference>
<evidence type="ECO:0000313" key="2">
    <source>
        <dbReference type="EMBL" id="USJ24936.1"/>
    </source>
</evidence>
<organism evidence="2 3">
    <name type="scientific">Ensifer adhaerens</name>
    <name type="common">Sinorhizobium morelense</name>
    <dbReference type="NCBI Taxonomy" id="106592"/>
    <lineage>
        <taxon>Bacteria</taxon>
        <taxon>Pseudomonadati</taxon>
        <taxon>Pseudomonadota</taxon>
        <taxon>Alphaproteobacteria</taxon>
        <taxon>Hyphomicrobiales</taxon>
        <taxon>Rhizobiaceae</taxon>
        <taxon>Sinorhizobium/Ensifer group</taxon>
        <taxon>Ensifer</taxon>
    </lineage>
</organism>
<dbReference type="Proteomes" id="UP001055460">
    <property type="component" value="Chromosome"/>
</dbReference>
<dbReference type="InterPro" id="IPR007055">
    <property type="entry name" value="BON_dom"/>
</dbReference>
<dbReference type="RefSeq" id="WP_060585030.1">
    <property type="nucleotide sequence ID" value="NZ_CAXURO020000001.1"/>
</dbReference>